<reference evidence="3" key="1">
    <citation type="submission" date="2014-03" db="EMBL/GenBank/DDBJ databases">
        <authorList>
            <person name="Aksoy S."/>
            <person name="Warren W."/>
            <person name="Wilson R.K."/>
        </authorList>
    </citation>
    <scope>NUCLEOTIDE SEQUENCE [LARGE SCALE GENOMIC DNA]</scope>
    <source>
        <strain evidence="3">IAEA</strain>
    </source>
</reference>
<keyword evidence="3" id="KW-1185">Reference proteome</keyword>
<evidence type="ECO:0000256" key="1">
    <source>
        <dbReference type="SAM" id="Phobius"/>
    </source>
</evidence>
<keyword evidence="1" id="KW-1133">Transmembrane helix</keyword>
<accession>A0A1A9ZIP8</accession>
<evidence type="ECO:0000313" key="2">
    <source>
        <dbReference type="EnsemblMetazoa" id="GPAI015894-PA"/>
    </source>
</evidence>
<name>A0A1A9ZIP8_GLOPL</name>
<dbReference type="Proteomes" id="UP000092445">
    <property type="component" value="Unassembled WGS sequence"/>
</dbReference>
<sequence length="214" mass="23227">MNKFDLKAIQKRSNFFNYLKKAFVFHISLRRSLMVLNSFLFKTWLIVRVPATASFSSCINRDIVASKGFSVSLTKVKLFDEFIVILSSSRSSLLSPSSASPLPNLPMPTVVVSDASNSADVPTDVSVSVLSSTTSVDIVSSSLRSSSLSSIEFFRPSATKVICVVSDDVEEAAASRLCMHFSNAIFKDLRLLIRFDCLCALITTAAAAVAAASY</sequence>
<dbReference type="AlphaFoldDB" id="A0A1A9ZIP8"/>
<keyword evidence="1" id="KW-0812">Transmembrane</keyword>
<reference evidence="2" key="2">
    <citation type="submission" date="2020-05" db="UniProtKB">
        <authorList>
            <consortium name="EnsemblMetazoa"/>
        </authorList>
    </citation>
    <scope>IDENTIFICATION</scope>
    <source>
        <strain evidence="2">IAEA</strain>
    </source>
</reference>
<dbReference type="EnsemblMetazoa" id="GPAI015894-RA">
    <property type="protein sequence ID" value="GPAI015894-PA"/>
    <property type="gene ID" value="GPAI015894"/>
</dbReference>
<keyword evidence="1" id="KW-0472">Membrane</keyword>
<dbReference type="VEuPathDB" id="VectorBase:GPAI015894"/>
<evidence type="ECO:0000313" key="3">
    <source>
        <dbReference type="Proteomes" id="UP000092445"/>
    </source>
</evidence>
<protein>
    <submittedName>
        <fullName evidence="2">Uncharacterized protein</fullName>
    </submittedName>
</protein>
<feature type="transmembrane region" description="Helical" evidence="1">
    <location>
        <begin position="191"/>
        <end position="212"/>
    </location>
</feature>
<proteinExistence type="predicted"/>
<organism evidence="2 3">
    <name type="scientific">Glossina pallidipes</name>
    <name type="common">Tsetse fly</name>
    <dbReference type="NCBI Taxonomy" id="7398"/>
    <lineage>
        <taxon>Eukaryota</taxon>
        <taxon>Metazoa</taxon>
        <taxon>Ecdysozoa</taxon>
        <taxon>Arthropoda</taxon>
        <taxon>Hexapoda</taxon>
        <taxon>Insecta</taxon>
        <taxon>Pterygota</taxon>
        <taxon>Neoptera</taxon>
        <taxon>Endopterygota</taxon>
        <taxon>Diptera</taxon>
        <taxon>Brachycera</taxon>
        <taxon>Muscomorpha</taxon>
        <taxon>Hippoboscoidea</taxon>
        <taxon>Glossinidae</taxon>
        <taxon>Glossina</taxon>
    </lineage>
</organism>